<dbReference type="Proteomes" id="UP001301769">
    <property type="component" value="Unassembled WGS sequence"/>
</dbReference>
<keyword evidence="10" id="KW-1185">Reference proteome</keyword>
<accession>A0AAN6XVQ5</accession>
<feature type="transmembrane region" description="Helical" evidence="7">
    <location>
        <begin position="250"/>
        <end position="274"/>
    </location>
</feature>
<dbReference type="GO" id="GO:0016020">
    <property type="term" value="C:membrane"/>
    <property type="evidence" value="ECO:0007669"/>
    <property type="project" value="UniProtKB-SubCell"/>
</dbReference>
<evidence type="ECO:0000256" key="3">
    <source>
        <dbReference type="ARBA" id="ARBA00022989"/>
    </source>
</evidence>
<evidence type="ECO:0000313" key="10">
    <source>
        <dbReference type="Proteomes" id="UP001301769"/>
    </source>
</evidence>
<proteinExistence type="inferred from homology"/>
<feature type="transmembrane region" description="Helical" evidence="7">
    <location>
        <begin position="56"/>
        <end position="81"/>
    </location>
</feature>
<dbReference type="PANTHER" id="PTHR33048">
    <property type="entry name" value="PTH11-LIKE INTEGRAL MEMBRANE PROTEIN (AFU_ORTHOLOGUE AFUA_5G11245)"/>
    <property type="match status" value="1"/>
</dbReference>
<sequence>MSAVPTRPPVDPARAAESNERLFLSIICVFSSLSLVTASLRFYSRAVLVRSFGRDDVFMVLAVLCAIGGLITWCITTRVGYGRHQDTISRADYLVLLETQFVQSVVEASFAFGFLKISIALSLLRFGRSRWYRTTLWCLIGFTCIYTLFAFGTFLTFCQPISAQWDRSVPYKCYNRELYRDFGLFNAACNIFTDVAFATLPIPLIWSLQLQRRIRIYLIAILSGGYIAVAMGVAKAIFIIAFVHERDGTFYPWAPFFGSLQLDIGIIAACAPTLRPLLGSVLRLTTHLNHDREANYYRAGKALDRIQRSGHGRGRSLLKPNKLSGEFVELVKSRSLGAKSHQSGQMEHSPHKWSMMGGIGPTRESRRPALYGMGPTTMEIHQIIREKEGDDDGDMIMVDMDESASEMGIQSPRHPPAVHDPFGEHYLRNPDISKGIMKTTEFTVEKS</sequence>
<keyword evidence="3 7" id="KW-1133">Transmembrane helix</keyword>
<evidence type="ECO:0000256" key="6">
    <source>
        <dbReference type="SAM" id="MobiDB-lite"/>
    </source>
</evidence>
<keyword evidence="4 7" id="KW-0472">Membrane</keyword>
<evidence type="ECO:0000256" key="5">
    <source>
        <dbReference type="ARBA" id="ARBA00038359"/>
    </source>
</evidence>
<dbReference type="EMBL" id="MU858290">
    <property type="protein sequence ID" value="KAK4207506.1"/>
    <property type="molecule type" value="Genomic_DNA"/>
</dbReference>
<reference evidence="9" key="2">
    <citation type="submission" date="2023-05" db="EMBL/GenBank/DDBJ databases">
        <authorList>
            <consortium name="Lawrence Berkeley National Laboratory"/>
            <person name="Steindorff A."/>
            <person name="Hensen N."/>
            <person name="Bonometti L."/>
            <person name="Westerberg I."/>
            <person name="Brannstrom I.O."/>
            <person name="Guillou S."/>
            <person name="Cros-Aarteil S."/>
            <person name="Calhoun S."/>
            <person name="Haridas S."/>
            <person name="Kuo A."/>
            <person name="Mondo S."/>
            <person name="Pangilinan J."/>
            <person name="Riley R."/>
            <person name="Labutti K."/>
            <person name="Andreopoulos B."/>
            <person name="Lipzen A."/>
            <person name="Chen C."/>
            <person name="Yanf M."/>
            <person name="Daum C."/>
            <person name="Ng V."/>
            <person name="Clum A."/>
            <person name="Ohm R."/>
            <person name="Martin F."/>
            <person name="Silar P."/>
            <person name="Natvig D."/>
            <person name="Lalanne C."/>
            <person name="Gautier V."/>
            <person name="Ament-Velasquez S.L."/>
            <person name="Kruys A."/>
            <person name="Hutchinson M.I."/>
            <person name="Powell A.J."/>
            <person name="Barry K."/>
            <person name="Miller A.N."/>
            <person name="Grigoriev I.V."/>
            <person name="Debuchy R."/>
            <person name="Gladieux P."/>
            <person name="Thoren M.H."/>
            <person name="Johannesson H."/>
        </authorList>
    </citation>
    <scope>NUCLEOTIDE SEQUENCE</scope>
    <source>
        <strain evidence="9">PSN293</strain>
    </source>
</reference>
<feature type="transmembrane region" description="Helical" evidence="7">
    <location>
        <begin position="216"/>
        <end position="244"/>
    </location>
</feature>
<feature type="region of interest" description="Disordered" evidence="6">
    <location>
        <begin position="338"/>
        <end position="358"/>
    </location>
</feature>
<dbReference type="Pfam" id="PF20684">
    <property type="entry name" value="Fung_rhodopsin"/>
    <property type="match status" value="1"/>
</dbReference>
<feature type="transmembrane region" description="Helical" evidence="7">
    <location>
        <begin position="182"/>
        <end position="204"/>
    </location>
</feature>
<keyword evidence="2 7" id="KW-0812">Transmembrane</keyword>
<reference evidence="9" key="1">
    <citation type="journal article" date="2023" name="Mol. Phylogenet. Evol.">
        <title>Genome-scale phylogeny and comparative genomics of the fungal order Sordariales.</title>
        <authorList>
            <person name="Hensen N."/>
            <person name="Bonometti L."/>
            <person name="Westerberg I."/>
            <person name="Brannstrom I.O."/>
            <person name="Guillou S."/>
            <person name="Cros-Aarteil S."/>
            <person name="Calhoun S."/>
            <person name="Haridas S."/>
            <person name="Kuo A."/>
            <person name="Mondo S."/>
            <person name="Pangilinan J."/>
            <person name="Riley R."/>
            <person name="LaButti K."/>
            <person name="Andreopoulos B."/>
            <person name="Lipzen A."/>
            <person name="Chen C."/>
            <person name="Yan M."/>
            <person name="Daum C."/>
            <person name="Ng V."/>
            <person name="Clum A."/>
            <person name="Steindorff A."/>
            <person name="Ohm R.A."/>
            <person name="Martin F."/>
            <person name="Silar P."/>
            <person name="Natvig D.O."/>
            <person name="Lalanne C."/>
            <person name="Gautier V."/>
            <person name="Ament-Velasquez S.L."/>
            <person name="Kruys A."/>
            <person name="Hutchinson M.I."/>
            <person name="Powell A.J."/>
            <person name="Barry K."/>
            <person name="Miller A.N."/>
            <person name="Grigoriev I.V."/>
            <person name="Debuchy R."/>
            <person name="Gladieux P."/>
            <person name="Hiltunen Thoren M."/>
            <person name="Johannesson H."/>
        </authorList>
    </citation>
    <scope>NUCLEOTIDE SEQUENCE</scope>
    <source>
        <strain evidence="9">PSN293</strain>
    </source>
</reference>
<dbReference type="AlphaFoldDB" id="A0AAN6XVQ5"/>
<gene>
    <name evidence="9" type="ORF">QBC37DRAFT_298569</name>
</gene>
<evidence type="ECO:0000256" key="7">
    <source>
        <dbReference type="SAM" id="Phobius"/>
    </source>
</evidence>
<protein>
    <recommendedName>
        <fullName evidence="8">Rhodopsin domain-containing protein</fullName>
    </recommendedName>
</protein>
<feature type="transmembrane region" description="Helical" evidence="7">
    <location>
        <begin position="136"/>
        <end position="162"/>
    </location>
</feature>
<feature type="transmembrane region" description="Helical" evidence="7">
    <location>
        <begin position="101"/>
        <end position="124"/>
    </location>
</feature>
<evidence type="ECO:0000256" key="4">
    <source>
        <dbReference type="ARBA" id="ARBA00023136"/>
    </source>
</evidence>
<comment type="subcellular location">
    <subcellularLocation>
        <location evidence="1">Membrane</location>
        <topology evidence="1">Multi-pass membrane protein</topology>
    </subcellularLocation>
</comment>
<comment type="similarity">
    <text evidence="5">Belongs to the SAT4 family.</text>
</comment>
<evidence type="ECO:0000313" key="9">
    <source>
        <dbReference type="EMBL" id="KAK4207506.1"/>
    </source>
</evidence>
<dbReference type="PANTHER" id="PTHR33048:SF167">
    <property type="entry name" value="INTEGRAL MEMBRANE PROTEIN"/>
    <property type="match status" value="1"/>
</dbReference>
<name>A0AAN6XVQ5_9PEZI</name>
<evidence type="ECO:0000259" key="8">
    <source>
        <dbReference type="Pfam" id="PF20684"/>
    </source>
</evidence>
<organism evidence="9 10">
    <name type="scientific">Rhypophila decipiens</name>
    <dbReference type="NCBI Taxonomy" id="261697"/>
    <lineage>
        <taxon>Eukaryota</taxon>
        <taxon>Fungi</taxon>
        <taxon>Dikarya</taxon>
        <taxon>Ascomycota</taxon>
        <taxon>Pezizomycotina</taxon>
        <taxon>Sordariomycetes</taxon>
        <taxon>Sordariomycetidae</taxon>
        <taxon>Sordariales</taxon>
        <taxon>Naviculisporaceae</taxon>
        <taxon>Rhypophila</taxon>
    </lineage>
</organism>
<evidence type="ECO:0000256" key="2">
    <source>
        <dbReference type="ARBA" id="ARBA00022692"/>
    </source>
</evidence>
<dbReference type="InterPro" id="IPR049326">
    <property type="entry name" value="Rhodopsin_dom_fungi"/>
</dbReference>
<comment type="caution">
    <text evidence="9">The sequence shown here is derived from an EMBL/GenBank/DDBJ whole genome shotgun (WGS) entry which is preliminary data.</text>
</comment>
<dbReference type="InterPro" id="IPR052337">
    <property type="entry name" value="SAT4-like"/>
</dbReference>
<evidence type="ECO:0000256" key="1">
    <source>
        <dbReference type="ARBA" id="ARBA00004141"/>
    </source>
</evidence>
<feature type="domain" description="Rhodopsin" evidence="8">
    <location>
        <begin position="40"/>
        <end position="278"/>
    </location>
</feature>
<feature type="transmembrane region" description="Helical" evidence="7">
    <location>
        <begin position="22"/>
        <end position="44"/>
    </location>
</feature>